<organism evidence="3">
    <name type="scientific">uncultured Caudovirales phage</name>
    <dbReference type="NCBI Taxonomy" id="2100421"/>
    <lineage>
        <taxon>Viruses</taxon>
        <taxon>Duplodnaviria</taxon>
        <taxon>Heunggongvirae</taxon>
        <taxon>Uroviricota</taxon>
        <taxon>Caudoviricetes</taxon>
        <taxon>Peduoviridae</taxon>
        <taxon>Maltschvirus</taxon>
        <taxon>Maltschvirus maltsch</taxon>
    </lineage>
</organism>
<name>A0A6J5KSD4_9CAUD</name>
<dbReference type="SMART" id="SM00758">
    <property type="entry name" value="PA14"/>
    <property type="match status" value="1"/>
</dbReference>
<evidence type="ECO:0000313" key="3">
    <source>
        <dbReference type="EMBL" id="CAB4124075.1"/>
    </source>
</evidence>
<feature type="domain" description="PA14" evidence="2">
    <location>
        <begin position="91"/>
        <end position="245"/>
    </location>
</feature>
<dbReference type="SUPFAM" id="SSF56988">
    <property type="entry name" value="Anthrax protective antigen"/>
    <property type="match status" value="1"/>
</dbReference>
<evidence type="ECO:0000259" key="2">
    <source>
        <dbReference type="PROSITE" id="PS51820"/>
    </source>
</evidence>
<proteinExistence type="predicted"/>
<dbReference type="PROSITE" id="PS51820">
    <property type="entry name" value="PA14"/>
    <property type="match status" value="1"/>
</dbReference>
<sequence>MKALRTFAALFVALTVTLLPLTVVSIAWANPLDDAQANLYAGQQELISATQDKADADNLVGTTYGDLGIAQAAVDAAQLDYDTNLIPQVTSGGSGLSVDIYNNTTSRNPDPATLCRHDTVTQINANWGSGPVMGCNSDRVTVHYYGTLTVPTSGQYLFRNLADDGFFLTLDGQVVINDWRDKGCGGNWYYTQLQAGHTYALDAWYYENGGGACSTLYYQGNNNSGVVPASWFGSAPVTTLVPDPAKLDVLTAAQSGLASAQTAYDAALAAQVLAALRLQAATDAIPALEQAVLDATPVIVPTPQVSETPQTPQPTAEPTAIASPEPSIMPTSSTEPQPSQSEPSATPLVPVVDPVPNPAPGPEPVVPVVPPVVDPPVIVPVPQPQPIPYPVVEPPVVEPLPVPVEPAPVPVVTPEPVPTVEPAPPVQPTTAPQPSPSAVETPPPAPAPVVTETPATPPVPPVVSPISPPEPPVVEPTKDVSNIATVDLKAIDPQELT</sequence>
<feature type="non-terminal residue" evidence="3">
    <location>
        <position position="497"/>
    </location>
</feature>
<dbReference type="PRINTS" id="PR01217">
    <property type="entry name" value="PRICHEXTENSN"/>
</dbReference>
<feature type="compositionally biased region" description="Low complexity" evidence="1">
    <location>
        <begin position="307"/>
        <end position="320"/>
    </location>
</feature>
<dbReference type="EMBL" id="LR796175">
    <property type="protein sequence ID" value="CAB4124075.1"/>
    <property type="molecule type" value="Genomic_DNA"/>
</dbReference>
<protein>
    <submittedName>
        <fullName evidence="3">PA14 domain containing protein</fullName>
    </submittedName>
</protein>
<feature type="compositionally biased region" description="Pro residues" evidence="1">
    <location>
        <begin position="455"/>
        <end position="474"/>
    </location>
</feature>
<dbReference type="Pfam" id="PF07691">
    <property type="entry name" value="PA14"/>
    <property type="match status" value="1"/>
</dbReference>
<feature type="compositionally biased region" description="Low complexity" evidence="1">
    <location>
        <begin position="330"/>
        <end position="352"/>
    </location>
</feature>
<evidence type="ECO:0000256" key="1">
    <source>
        <dbReference type="SAM" id="MobiDB-lite"/>
    </source>
</evidence>
<feature type="region of interest" description="Disordered" evidence="1">
    <location>
        <begin position="302"/>
        <end position="356"/>
    </location>
</feature>
<feature type="compositionally biased region" description="Pro residues" evidence="1">
    <location>
        <begin position="413"/>
        <end position="447"/>
    </location>
</feature>
<dbReference type="InterPro" id="IPR011658">
    <property type="entry name" value="PA14_dom"/>
</dbReference>
<dbReference type="Gene3D" id="3.90.182.10">
    <property type="entry name" value="Toxin - Anthrax Protective Antigen,domain 1"/>
    <property type="match status" value="1"/>
</dbReference>
<accession>A0A6J5KSD4</accession>
<reference evidence="3" key="1">
    <citation type="submission" date="2020-04" db="EMBL/GenBank/DDBJ databases">
        <authorList>
            <person name="Chiriac C."/>
            <person name="Salcher M."/>
            <person name="Ghai R."/>
            <person name="Kavagutti S V."/>
        </authorList>
    </citation>
    <scope>NUCLEOTIDE SEQUENCE</scope>
</reference>
<feature type="region of interest" description="Disordered" evidence="1">
    <location>
        <begin position="413"/>
        <end position="497"/>
    </location>
</feature>
<dbReference type="InterPro" id="IPR037524">
    <property type="entry name" value="PA14/GLEYA"/>
</dbReference>
<gene>
    <name evidence="3" type="ORF">UFOVP45_146</name>
</gene>